<comment type="caution">
    <text evidence="2">The sequence shown here is derived from an EMBL/GenBank/DDBJ whole genome shotgun (WGS) entry which is preliminary data.</text>
</comment>
<accession>A0A232EGC6</accession>
<dbReference type="AlphaFoldDB" id="A0A232EGC6"/>
<evidence type="ECO:0000313" key="3">
    <source>
        <dbReference type="Proteomes" id="UP000215335"/>
    </source>
</evidence>
<evidence type="ECO:0000256" key="1">
    <source>
        <dbReference type="SAM" id="MobiDB-lite"/>
    </source>
</evidence>
<gene>
    <name evidence="2" type="ORF">TSAR_006241</name>
</gene>
<feature type="compositionally biased region" description="Acidic residues" evidence="1">
    <location>
        <begin position="141"/>
        <end position="151"/>
    </location>
</feature>
<evidence type="ECO:0000313" key="2">
    <source>
        <dbReference type="EMBL" id="OXU17410.1"/>
    </source>
</evidence>
<dbReference type="Proteomes" id="UP000215335">
    <property type="component" value="Unassembled WGS sequence"/>
</dbReference>
<feature type="compositionally biased region" description="Polar residues" evidence="1">
    <location>
        <begin position="152"/>
        <end position="162"/>
    </location>
</feature>
<proteinExistence type="predicted"/>
<feature type="region of interest" description="Disordered" evidence="1">
    <location>
        <begin position="122"/>
        <end position="162"/>
    </location>
</feature>
<sequence length="162" mass="18597">MALTQARKENQYMHMAERMKKNSIRHADRILNALARKCNFLALCHNLRHQQGVFHLTLDPFAVNVHFYEYCVRAHDLAGLVVTKPNRFVTIRNKIHHPVSTKNDSIQSINNDHGQSNLADTIQLTNDDGSITDENSRSISDEDDLYDENDNSDYVNDSTDED</sequence>
<feature type="compositionally biased region" description="Polar residues" evidence="1">
    <location>
        <begin position="122"/>
        <end position="133"/>
    </location>
</feature>
<protein>
    <submittedName>
        <fullName evidence="2">Uncharacterized protein</fullName>
    </submittedName>
</protein>
<keyword evidence="3" id="KW-1185">Reference proteome</keyword>
<organism evidence="2 3">
    <name type="scientific">Trichomalopsis sarcophagae</name>
    <dbReference type="NCBI Taxonomy" id="543379"/>
    <lineage>
        <taxon>Eukaryota</taxon>
        <taxon>Metazoa</taxon>
        <taxon>Ecdysozoa</taxon>
        <taxon>Arthropoda</taxon>
        <taxon>Hexapoda</taxon>
        <taxon>Insecta</taxon>
        <taxon>Pterygota</taxon>
        <taxon>Neoptera</taxon>
        <taxon>Endopterygota</taxon>
        <taxon>Hymenoptera</taxon>
        <taxon>Apocrita</taxon>
        <taxon>Proctotrupomorpha</taxon>
        <taxon>Chalcidoidea</taxon>
        <taxon>Pteromalidae</taxon>
        <taxon>Pteromalinae</taxon>
        <taxon>Trichomalopsis</taxon>
    </lineage>
</organism>
<reference evidence="2 3" key="1">
    <citation type="journal article" date="2017" name="Curr. Biol.">
        <title>The Evolution of Venom by Co-option of Single-Copy Genes.</title>
        <authorList>
            <person name="Martinson E.O."/>
            <person name="Mrinalini"/>
            <person name="Kelkar Y.D."/>
            <person name="Chang C.H."/>
            <person name="Werren J.H."/>
        </authorList>
    </citation>
    <scope>NUCLEOTIDE SEQUENCE [LARGE SCALE GENOMIC DNA]</scope>
    <source>
        <strain evidence="2 3">Alberta</strain>
        <tissue evidence="2">Whole body</tissue>
    </source>
</reference>
<dbReference type="EMBL" id="NNAY01004786">
    <property type="protein sequence ID" value="OXU17410.1"/>
    <property type="molecule type" value="Genomic_DNA"/>
</dbReference>
<name>A0A232EGC6_9HYME</name>